<name>A0A844CE18_9LACT</name>
<protein>
    <submittedName>
        <fullName evidence="2">Uncharacterized protein</fullName>
    </submittedName>
</protein>
<evidence type="ECO:0000256" key="1">
    <source>
        <dbReference type="SAM" id="Phobius"/>
    </source>
</evidence>
<evidence type="ECO:0000313" key="2">
    <source>
        <dbReference type="EMBL" id="MRJ47400.1"/>
    </source>
</evidence>
<keyword evidence="1" id="KW-1133">Transmembrane helix</keyword>
<accession>A0A844CE18</accession>
<gene>
    <name evidence="2" type="ORF">GF867_07470</name>
</gene>
<dbReference type="EMBL" id="WJQT01000009">
    <property type="protein sequence ID" value="MRJ47400.1"/>
    <property type="molecule type" value="Genomic_DNA"/>
</dbReference>
<sequence>MTDERICVSYLLQNFNTIILSLRLAFDLTVRLCLSPVKSLAVRRLLFVPRSAKLYVERSWWGGEADAKKARLKLVVLLVSAASTKGIRKAFDRHQESLYILNVGSFWIFIARLFE</sequence>
<comment type="caution">
    <text evidence="2">The sequence shown here is derived from an EMBL/GenBank/DDBJ whole genome shotgun (WGS) entry which is preliminary data.</text>
</comment>
<organism evidence="2 3">
    <name type="scientific">Fundicoccus ignavus</name>
    <dbReference type="NCBI Taxonomy" id="2664442"/>
    <lineage>
        <taxon>Bacteria</taxon>
        <taxon>Bacillati</taxon>
        <taxon>Bacillota</taxon>
        <taxon>Bacilli</taxon>
        <taxon>Lactobacillales</taxon>
        <taxon>Aerococcaceae</taxon>
        <taxon>Fundicoccus</taxon>
    </lineage>
</organism>
<reference evidence="2 3" key="1">
    <citation type="submission" date="2019-11" db="EMBL/GenBank/DDBJ databases">
        <title>Characterisation of Fundicoccus ignavus gen. nov. sp. nov., a novel genus of the family Aerococcaceae from bulk tank milk.</title>
        <authorList>
            <person name="Siebert A."/>
            <person name="Huptas C."/>
            <person name="Wenning M."/>
            <person name="Scherer S."/>
            <person name="Doll E.V."/>
        </authorList>
    </citation>
    <scope>NUCLEOTIDE SEQUENCE [LARGE SCALE GENOMIC DNA]</scope>
    <source>
        <strain evidence="2 3">DSM 109652</strain>
    </source>
</reference>
<keyword evidence="1" id="KW-0472">Membrane</keyword>
<proteinExistence type="predicted"/>
<feature type="transmembrane region" description="Helical" evidence="1">
    <location>
        <begin position="97"/>
        <end position="114"/>
    </location>
</feature>
<dbReference type="Proteomes" id="UP000440066">
    <property type="component" value="Unassembled WGS sequence"/>
</dbReference>
<evidence type="ECO:0000313" key="3">
    <source>
        <dbReference type="Proteomes" id="UP000440066"/>
    </source>
</evidence>
<dbReference type="AlphaFoldDB" id="A0A844CE18"/>
<keyword evidence="1" id="KW-0812">Transmembrane</keyword>